<protein>
    <submittedName>
        <fullName evidence="1">Uncharacterized protein</fullName>
    </submittedName>
</protein>
<evidence type="ECO:0000313" key="2">
    <source>
        <dbReference type="Proteomes" id="UP000234545"/>
    </source>
</evidence>
<dbReference type="AlphaFoldDB" id="A0A2I1I5F5"/>
<reference evidence="1 2" key="1">
    <citation type="submission" date="2017-12" db="EMBL/GenBank/DDBJ databases">
        <title>Phylogenetic diversity of female urinary microbiome.</title>
        <authorList>
            <person name="Thomas-White K."/>
            <person name="Wolfe A.J."/>
        </authorList>
    </citation>
    <scope>NUCLEOTIDE SEQUENCE [LARGE SCALE GENOMIC DNA]</scope>
    <source>
        <strain evidence="1 2">UMB0250</strain>
    </source>
</reference>
<comment type="caution">
    <text evidence="1">The sequence shown here is derived from an EMBL/GenBank/DDBJ whole genome shotgun (WGS) entry which is preliminary data.</text>
</comment>
<accession>A0A2I1I5F5</accession>
<dbReference type="Proteomes" id="UP000234545">
    <property type="component" value="Unassembled WGS sequence"/>
</dbReference>
<proteinExistence type="predicted"/>
<dbReference type="EMBL" id="PKKJ01000003">
    <property type="protein sequence ID" value="PKY66375.1"/>
    <property type="molecule type" value="Genomic_DNA"/>
</dbReference>
<sequence>MISHLHDRPVSVERKGVSTAAHAQFSIHEAGHTNESMTPIRARSSLLWAEIAGNKVTET</sequence>
<organism evidence="1 2">
    <name type="scientific">Schaalia turicensis</name>
    <dbReference type="NCBI Taxonomy" id="131111"/>
    <lineage>
        <taxon>Bacteria</taxon>
        <taxon>Bacillati</taxon>
        <taxon>Actinomycetota</taxon>
        <taxon>Actinomycetes</taxon>
        <taxon>Actinomycetales</taxon>
        <taxon>Actinomycetaceae</taxon>
        <taxon>Schaalia</taxon>
    </lineage>
</organism>
<gene>
    <name evidence="1" type="ORF">CYJ25_03860</name>
</gene>
<name>A0A2I1I5F5_9ACTO</name>
<evidence type="ECO:0000313" key="1">
    <source>
        <dbReference type="EMBL" id="PKY66375.1"/>
    </source>
</evidence>